<comment type="caution">
    <text evidence="2">The sequence shown here is derived from an EMBL/GenBank/DDBJ whole genome shotgun (WGS) entry which is preliminary data.</text>
</comment>
<feature type="compositionally biased region" description="Basic and acidic residues" evidence="1">
    <location>
        <begin position="26"/>
        <end position="44"/>
    </location>
</feature>
<proteinExistence type="predicted"/>
<gene>
    <name evidence="2" type="ORF">Pcinc_002121</name>
</gene>
<evidence type="ECO:0000313" key="2">
    <source>
        <dbReference type="EMBL" id="KAK3894103.1"/>
    </source>
</evidence>
<sequence length="304" mass="33650">MRTNNFVSDKKKDLYHTGCGPPSPDIRPDELEPDPNHNDSDNWPKDQVQLKFKNLRTNFLNVHKKICGVPSGSAGTPGTKWPLYDIASFLPDTREEETSTHSTCTLSCNEKDTPPASEVVAELTFGEEYTEVDGTGVRDELTTPNDRPSSLASHGAPVPEPLPSTPRKKYNTNMAGRKGLDEEGYLKLLEDLPSDYDTDTEVEPDEDSECEDNPGLPSPSYLTYDPLDKAQSKNDETTDQEHSSRTPDQERPSTSTDDEELPTSSEENHPCVSGQGCLLNYQYSSTTTGQQPLVNHSKHPKLPV</sequence>
<feature type="region of interest" description="Disordered" evidence="1">
    <location>
        <begin position="1"/>
        <end position="45"/>
    </location>
</feature>
<keyword evidence="3" id="KW-1185">Reference proteome</keyword>
<feature type="compositionally biased region" description="Polar residues" evidence="1">
    <location>
        <begin position="142"/>
        <end position="152"/>
    </location>
</feature>
<dbReference type="EMBL" id="JAWQEG010000143">
    <property type="protein sequence ID" value="KAK3894103.1"/>
    <property type="molecule type" value="Genomic_DNA"/>
</dbReference>
<feature type="compositionally biased region" description="Basic and acidic residues" evidence="1">
    <location>
        <begin position="226"/>
        <end position="251"/>
    </location>
</feature>
<feature type="compositionally biased region" description="Basic and acidic residues" evidence="1">
    <location>
        <begin position="178"/>
        <end position="190"/>
    </location>
</feature>
<feature type="region of interest" description="Disordered" evidence="1">
    <location>
        <begin position="128"/>
        <end position="276"/>
    </location>
</feature>
<evidence type="ECO:0000256" key="1">
    <source>
        <dbReference type="SAM" id="MobiDB-lite"/>
    </source>
</evidence>
<reference evidence="2" key="1">
    <citation type="submission" date="2023-10" db="EMBL/GenBank/DDBJ databases">
        <title>Genome assemblies of two species of porcelain crab, Petrolisthes cinctipes and Petrolisthes manimaculis (Anomura: Porcellanidae).</title>
        <authorList>
            <person name="Angst P."/>
        </authorList>
    </citation>
    <scope>NUCLEOTIDE SEQUENCE</scope>
    <source>
        <strain evidence="2">PB745_01</strain>
        <tissue evidence="2">Gill</tissue>
    </source>
</reference>
<dbReference type="AlphaFoldDB" id="A0AAE1GIT4"/>
<organism evidence="2 3">
    <name type="scientific">Petrolisthes cinctipes</name>
    <name type="common">Flat porcelain crab</name>
    <dbReference type="NCBI Taxonomy" id="88211"/>
    <lineage>
        <taxon>Eukaryota</taxon>
        <taxon>Metazoa</taxon>
        <taxon>Ecdysozoa</taxon>
        <taxon>Arthropoda</taxon>
        <taxon>Crustacea</taxon>
        <taxon>Multicrustacea</taxon>
        <taxon>Malacostraca</taxon>
        <taxon>Eumalacostraca</taxon>
        <taxon>Eucarida</taxon>
        <taxon>Decapoda</taxon>
        <taxon>Pleocyemata</taxon>
        <taxon>Anomura</taxon>
        <taxon>Galatheoidea</taxon>
        <taxon>Porcellanidae</taxon>
        <taxon>Petrolisthes</taxon>
    </lineage>
</organism>
<feature type="compositionally biased region" description="Acidic residues" evidence="1">
    <location>
        <begin position="192"/>
        <end position="212"/>
    </location>
</feature>
<name>A0AAE1GIT4_PETCI</name>
<dbReference type="Proteomes" id="UP001286313">
    <property type="component" value="Unassembled WGS sequence"/>
</dbReference>
<evidence type="ECO:0000313" key="3">
    <source>
        <dbReference type="Proteomes" id="UP001286313"/>
    </source>
</evidence>
<accession>A0AAE1GIT4</accession>
<protein>
    <submittedName>
        <fullName evidence="2">Uncharacterized protein</fullName>
    </submittedName>
</protein>